<evidence type="ECO:0000256" key="1">
    <source>
        <dbReference type="ARBA" id="ARBA00004418"/>
    </source>
</evidence>
<dbReference type="Gene3D" id="3.40.190.10">
    <property type="entry name" value="Periplasmic binding protein-like II"/>
    <property type="match status" value="2"/>
</dbReference>
<reference evidence="6 7" key="1">
    <citation type="submission" date="2018-07" db="EMBL/GenBank/DDBJ databases">
        <title>Arthrobacter sp. nov., isolated from raw cow's milk with high bacterial count.</title>
        <authorList>
            <person name="Hahne J."/>
            <person name="Isele D."/>
            <person name="Lipski A."/>
        </authorList>
    </citation>
    <scope>NUCLEOTIDE SEQUENCE [LARGE SCALE GENOMIC DNA]</scope>
    <source>
        <strain evidence="6 7">JZ R-35</strain>
    </source>
</reference>
<dbReference type="RefSeq" id="WP_119423301.1">
    <property type="nucleotide sequence ID" value="NZ_QQXK01000002.1"/>
</dbReference>
<dbReference type="PROSITE" id="PS51257">
    <property type="entry name" value="PROKAR_LIPOPROTEIN"/>
    <property type="match status" value="1"/>
</dbReference>
<keyword evidence="7" id="KW-1185">Reference proteome</keyword>
<feature type="signal peptide" evidence="5">
    <location>
        <begin position="1"/>
        <end position="25"/>
    </location>
</feature>
<sequence>MRTSRRLTGFAAMAAAAALALTACGGSSSGGGTTASGGIKVPDLPAATSVGDGEGQVNIVAWAGFVEDGSTNPDADWVTQFEKDTQCKVNRKVGATSDEMVQLMRTGEYDLVSASGDASLRLIAGGDVAPINTDLIPNFGNIVEGLKGQIYDTLNGKSYGVPIGRGANVLMYNTDKVKEAPTSWKDTWSADSPYKGAIMAYDSPIFIADAAVYLMATKPELNIKNPYALDKDQLAAAVELLKTQNGVAGEYWNDALKAVSSISSGTAALGTGWQVIVNIAQGDGAKVKSVLPKEGATGWSDTWMISAKSKNPNCAYKWMDYASSAEVNAKIAQNFGMAPANAKACEGSEKNVSHCATFHATDEEYYKQVWMWTTPVEQCIDGRTDVQCTNYQEWTKAWTEIKG</sequence>
<dbReference type="InterPro" id="IPR006059">
    <property type="entry name" value="SBP"/>
</dbReference>
<protein>
    <submittedName>
        <fullName evidence="6">Extracellular solute-binding protein</fullName>
    </submittedName>
</protein>
<dbReference type="EMBL" id="QQXK01000002">
    <property type="protein sequence ID" value="RII43542.1"/>
    <property type="molecule type" value="Genomic_DNA"/>
</dbReference>
<evidence type="ECO:0000313" key="6">
    <source>
        <dbReference type="EMBL" id="RII43542.1"/>
    </source>
</evidence>
<comment type="subcellular location">
    <subcellularLocation>
        <location evidence="1">Periplasm</location>
    </subcellularLocation>
</comment>
<proteinExistence type="predicted"/>
<comment type="caution">
    <text evidence="6">The sequence shown here is derived from an EMBL/GenBank/DDBJ whole genome shotgun (WGS) entry which is preliminary data.</text>
</comment>
<evidence type="ECO:0000313" key="7">
    <source>
        <dbReference type="Proteomes" id="UP000265419"/>
    </source>
</evidence>
<dbReference type="InterPro" id="IPR001188">
    <property type="entry name" value="Sperm_putr-bd"/>
</dbReference>
<dbReference type="GO" id="GO:0019808">
    <property type="term" value="F:polyamine binding"/>
    <property type="evidence" value="ECO:0007669"/>
    <property type="project" value="InterPro"/>
</dbReference>
<evidence type="ECO:0000256" key="5">
    <source>
        <dbReference type="SAM" id="SignalP"/>
    </source>
</evidence>
<dbReference type="PANTHER" id="PTHR30222:SF18">
    <property type="entry name" value="BIFUNCTIONAL POLYHYDROXYBUTYRATE SYNTHASE _ ABC TRANSPORTER PERIPLASMIC BINDING PROTEIN-RELATED"/>
    <property type="match status" value="1"/>
</dbReference>
<dbReference type="SUPFAM" id="SSF53850">
    <property type="entry name" value="Periplasmic binding protein-like II"/>
    <property type="match status" value="1"/>
</dbReference>
<dbReference type="AlphaFoldDB" id="A0A399JH86"/>
<evidence type="ECO:0000256" key="4">
    <source>
        <dbReference type="ARBA" id="ARBA00022764"/>
    </source>
</evidence>
<accession>A0A399JH86</accession>
<dbReference type="Pfam" id="PF13416">
    <property type="entry name" value="SBP_bac_8"/>
    <property type="match status" value="1"/>
</dbReference>
<name>A0A399JH86_9MICC</name>
<evidence type="ECO:0000256" key="2">
    <source>
        <dbReference type="ARBA" id="ARBA00022448"/>
    </source>
</evidence>
<keyword evidence="4" id="KW-0574">Periplasm</keyword>
<feature type="chain" id="PRO_5039287840" evidence="5">
    <location>
        <begin position="26"/>
        <end position="403"/>
    </location>
</feature>
<dbReference type="GO" id="GO:0015846">
    <property type="term" value="P:polyamine transport"/>
    <property type="evidence" value="ECO:0007669"/>
    <property type="project" value="InterPro"/>
</dbReference>
<dbReference type="Proteomes" id="UP000265419">
    <property type="component" value="Unassembled WGS sequence"/>
</dbReference>
<dbReference type="PANTHER" id="PTHR30222">
    <property type="entry name" value="SPERMIDINE/PUTRESCINE-BINDING PERIPLASMIC PROTEIN"/>
    <property type="match status" value="1"/>
</dbReference>
<keyword evidence="3 5" id="KW-0732">Signal</keyword>
<dbReference type="GO" id="GO:0042597">
    <property type="term" value="C:periplasmic space"/>
    <property type="evidence" value="ECO:0007669"/>
    <property type="project" value="UniProtKB-SubCell"/>
</dbReference>
<gene>
    <name evidence="6" type="ORF">DWB68_01110</name>
</gene>
<keyword evidence="2" id="KW-0813">Transport</keyword>
<organism evidence="6 7">
    <name type="scientific">Galactobacter valiniphilus</name>
    <dbReference type="NCBI Taxonomy" id="2676122"/>
    <lineage>
        <taxon>Bacteria</taxon>
        <taxon>Bacillati</taxon>
        <taxon>Actinomycetota</taxon>
        <taxon>Actinomycetes</taxon>
        <taxon>Micrococcales</taxon>
        <taxon>Micrococcaceae</taxon>
        <taxon>Galactobacter</taxon>
    </lineage>
</organism>
<evidence type="ECO:0000256" key="3">
    <source>
        <dbReference type="ARBA" id="ARBA00022729"/>
    </source>
</evidence>
<dbReference type="PRINTS" id="PR00909">
    <property type="entry name" value="SPERMDNBNDNG"/>
</dbReference>